<evidence type="ECO:0000313" key="3">
    <source>
        <dbReference type="Proteomes" id="UP000006545"/>
    </source>
</evidence>
<dbReference type="Gene3D" id="3.30.1330.60">
    <property type="entry name" value="OmpA-like domain"/>
    <property type="match status" value="1"/>
</dbReference>
<evidence type="ECO:0000313" key="2">
    <source>
        <dbReference type="EMBL" id="AEE12112.1"/>
    </source>
</evidence>
<protein>
    <submittedName>
        <fullName evidence="2">Uncharacterized protein</fullName>
    </submittedName>
</protein>
<proteinExistence type="predicted"/>
<dbReference type="eggNOG" id="COG2885">
    <property type="taxonomic scope" value="Bacteria"/>
</dbReference>
<dbReference type="STRING" id="879243.Poras_0158"/>
<feature type="signal peptide" evidence="1">
    <location>
        <begin position="1"/>
        <end position="25"/>
    </location>
</feature>
<dbReference type="AlphaFoldDB" id="F4KLK5"/>
<name>F4KLK5_PORAD</name>
<keyword evidence="3" id="KW-1185">Reference proteome</keyword>
<reference evidence="3" key="1">
    <citation type="submission" date="2011-04" db="EMBL/GenBank/DDBJ databases">
        <title>The complete genome of Porphyromonas asaccharolytica DSM 20707.</title>
        <authorList>
            <person name="Lucas S."/>
            <person name="Han J."/>
            <person name="Lapidus A."/>
            <person name="Bruce D."/>
            <person name="Goodwin L."/>
            <person name="Pitluck S."/>
            <person name="Peters L."/>
            <person name="Kyrpides N."/>
            <person name="Mavromatis K."/>
            <person name="Ivanova N."/>
            <person name="Ovchinnikova G."/>
            <person name="Pagani I."/>
            <person name="Lu M."/>
            <person name="Detter J.C."/>
            <person name="Tapia R."/>
            <person name="Han C."/>
            <person name="Land M."/>
            <person name="Hauser L."/>
            <person name="Markowitz V."/>
            <person name="Cheng J.-F."/>
            <person name="Hugenholtz P."/>
            <person name="Woyke T."/>
            <person name="Wu D."/>
            <person name="Gronow S."/>
            <person name="Wellnitz S."/>
            <person name="Brambilla E."/>
            <person name="Klenk H.-P."/>
            <person name="Eisen J.A."/>
        </authorList>
    </citation>
    <scope>NUCLEOTIDE SEQUENCE [LARGE SCALE GENOMIC DNA]</scope>
    <source>
        <strain evidence="3">ATCC 25260 / DSM 20707 / VPI 4198</strain>
    </source>
</reference>
<dbReference type="SUPFAM" id="SSF103088">
    <property type="entry name" value="OmpA-like"/>
    <property type="match status" value="1"/>
</dbReference>
<feature type="chain" id="PRO_5003309919" evidence="1">
    <location>
        <begin position="26"/>
        <end position="480"/>
    </location>
</feature>
<sequence>MNIKISRLLILLSMLLFAVGGSLCAQQDSQAEETQTIALSAEHCVVTRDIERNQLRIELDVVPYVTVRAQQLVRITPIYMSADRRDSIRFKDIYVAGNARYKVLKRQHDLRNEDALVREVYSRPEGAVYARGVSDLPHMVYESPFESWMASGHMELEMETYSCGNCPKSSLLALGAPQSITAFGPSDYKYDYVEPAATAFKEYAESFDANVQFVVAKHDLRKDFKNNAAELARLDEFVRKATKIEGAELHTVYIYGYASPEASFDYNLALSDRRTKTLYNYVKSTHSALFNKVEVVAEGKGEDWDGLRKLVDASNMPERQTILDIIDKYDTDTQRESDIKALDGGKVYRNLLDNYYPKLRRTAFTMSYRVRPFEVSELAHIYSTNPKLLSLKELYTLANQKVARGENPVAIYRTAYEQNPNDVVAMLNYANALLEYDKDAKEAYSILSTMQSDSRATLPTAIALDMMGRKAEAEKLYFRK</sequence>
<organism evidence="2 3">
    <name type="scientific">Porphyromonas asaccharolytica (strain ATCC 25260 / DSM 20707 / BCRC 10618 / CCUG 7834 / JCM 6326 / LMG 13178 / VPI 4198 / B440)</name>
    <name type="common">Bacteroides asaccharolyticus</name>
    <dbReference type="NCBI Taxonomy" id="879243"/>
    <lineage>
        <taxon>Bacteria</taxon>
        <taxon>Pseudomonadati</taxon>
        <taxon>Bacteroidota</taxon>
        <taxon>Bacteroidia</taxon>
        <taxon>Bacteroidales</taxon>
        <taxon>Porphyromonadaceae</taxon>
        <taxon>Porphyromonas</taxon>
    </lineage>
</organism>
<accession>F4KLK5</accession>
<dbReference type="OrthoDB" id="1100173at2"/>
<dbReference type="EMBL" id="CP002689">
    <property type="protein sequence ID" value="AEE12112.1"/>
    <property type="molecule type" value="Genomic_DNA"/>
</dbReference>
<keyword evidence="1" id="KW-0732">Signal</keyword>
<dbReference type="InterPro" id="IPR036737">
    <property type="entry name" value="OmpA-like_sf"/>
</dbReference>
<evidence type="ECO:0000256" key="1">
    <source>
        <dbReference type="SAM" id="SignalP"/>
    </source>
</evidence>
<dbReference type="Proteomes" id="UP000006545">
    <property type="component" value="Chromosome"/>
</dbReference>
<gene>
    <name evidence="2" type="ordered locus">Poras_0158</name>
</gene>
<dbReference type="KEGG" id="pah:Poras_0158"/>
<dbReference type="RefSeq" id="WP_013759810.1">
    <property type="nucleotide sequence ID" value="NC_015501.1"/>
</dbReference>
<dbReference type="HOGENOM" id="CLU_026852_0_0_10"/>